<evidence type="ECO:0000256" key="1">
    <source>
        <dbReference type="SAM" id="MobiDB-lite"/>
    </source>
</evidence>
<dbReference type="AlphaFoldDB" id="A0A9P6ALY4"/>
<feature type="region of interest" description="Disordered" evidence="1">
    <location>
        <begin position="63"/>
        <end position="93"/>
    </location>
</feature>
<dbReference type="Proteomes" id="UP000886523">
    <property type="component" value="Unassembled WGS sequence"/>
</dbReference>
<protein>
    <submittedName>
        <fullName evidence="2">Uncharacterized protein</fullName>
    </submittedName>
</protein>
<organism evidence="2 3">
    <name type="scientific">Hydnum rufescens UP504</name>
    <dbReference type="NCBI Taxonomy" id="1448309"/>
    <lineage>
        <taxon>Eukaryota</taxon>
        <taxon>Fungi</taxon>
        <taxon>Dikarya</taxon>
        <taxon>Basidiomycota</taxon>
        <taxon>Agaricomycotina</taxon>
        <taxon>Agaricomycetes</taxon>
        <taxon>Cantharellales</taxon>
        <taxon>Hydnaceae</taxon>
        <taxon>Hydnum</taxon>
    </lineage>
</organism>
<accession>A0A9P6ALY4</accession>
<name>A0A9P6ALY4_9AGAM</name>
<evidence type="ECO:0000313" key="3">
    <source>
        <dbReference type="Proteomes" id="UP000886523"/>
    </source>
</evidence>
<sequence>MQTPDFASKRVNKGCARGAGRLRIGQRCIGGQIGWGQIGDEIGWGHIGDGIGWGTLGIRLDRTRSGSSSPDHANRILFPPTSPGASGNGGLGRGLANSDGCEGVETYKLRGTRHFKDADSRCIWLRHTVGESYSTPSDTMDSSVKKLSAYGNFAQSATACTARGIYPSDPLHPSTLGSQYGRGSSPVISSSVAAGENSWKHQPVTWADADGLIQDLPANSIHSGAPYMTVNDYETWSRHCQDGKLYGKSLGWDEFSDQKL</sequence>
<comment type="caution">
    <text evidence="2">The sequence shown here is derived from an EMBL/GenBank/DDBJ whole genome shotgun (WGS) entry which is preliminary data.</text>
</comment>
<evidence type="ECO:0000313" key="2">
    <source>
        <dbReference type="EMBL" id="KAF9507720.1"/>
    </source>
</evidence>
<dbReference type="EMBL" id="MU129074">
    <property type="protein sequence ID" value="KAF9507720.1"/>
    <property type="molecule type" value="Genomic_DNA"/>
</dbReference>
<proteinExistence type="predicted"/>
<gene>
    <name evidence="2" type="ORF">BS47DRAFT_1366480</name>
</gene>
<keyword evidence="3" id="KW-1185">Reference proteome</keyword>
<reference evidence="2" key="1">
    <citation type="journal article" date="2020" name="Nat. Commun.">
        <title>Large-scale genome sequencing of mycorrhizal fungi provides insights into the early evolution of symbiotic traits.</title>
        <authorList>
            <person name="Miyauchi S."/>
            <person name="Kiss E."/>
            <person name="Kuo A."/>
            <person name="Drula E."/>
            <person name="Kohler A."/>
            <person name="Sanchez-Garcia M."/>
            <person name="Morin E."/>
            <person name="Andreopoulos B."/>
            <person name="Barry K.W."/>
            <person name="Bonito G."/>
            <person name="Buee M."/>
            <person name="Carver A."/>
            <person name="Chen C."/>
            <person name="Cichocki N."/>
            <person name="Clum A."/>
            <person name="Culley D."/>
            <person name="Crous P.W."/>
            <person name="Fauchery L."/>
            <person name="Girlanda M."/>
            <person name="Hayes R.D."/>
            <person name="Keri Z."/>
            <person name="LaButti K."/>
            <person name="Lipzen A."/>
            <person name="Lombard V."/>
            <person name="Magnuson J."/>
            <person name="Maillard F."/>
            <person name="Murat C."/>
            <person name="Nolan M."/>
            <person name="Ohm R.A."/>
            <person name="Pangilinan J."/>
            <person name="Pereira M.F."/>
            <person name="Perotto S."/>
            <person name="Peter M."/>
            <person name="Pfister S."/>
            <person name="Riley R."/>
            <person name="Sitrit Y."/>
            <person name="Stielow J.B."/>
            <person name="Szollosi G."/>
            <person name="Zifcakova L."/>
            <person name="Stursova M."/>
            <person name="Spatafora J.W."/>
            <person name="Tedersoo L."/>
            <person name="Vaario L.M."/>
            <person name="Yamada A."/>
            <person name="Yan M."/>
            <person name="Wang P."/>
            <person name="Xu J."/>
            <person name="Bruns T."/>
            <person name="Baldrian P."/>
            <person name="Vilgalys R."/>
            <person name="Dunand C."/>
            <person name="Henrissat B."/>
            <person name="Grigoriev I.V."/>
            <person name="Hibbett D."/>
            <person name="Nagy L.G."/>
            <person name="Martin F.M."/>
        </authorList>
    </citation>
    <scope>NUCLEOTIDE SEQUENCE</scope>
    <source>
        <strain evidence="2">UP504</strain>
    </source>
</reference>